<proteinExistence type="inferred from homology"/>
<name>A0A1C9C7M2_RHOPU</name>
<evidence type="ECO:0000256" key="1">
    <source>
        <dbReference type="ARBA" id="ARBA00003365"/>
    </source>
</evidence>
<evidence type="ECO:0000256" key="10">
    <source>
        <dbReference type="ARBA" id="ARBA00023239"/>
    </source>
</evidence>
<comment type="subunit">
    <text evidence="4 12">Tetramer of two alpha and two beta chains.</text>
</comment>
<dbReference type="InterPro" id="IPR018204">
    <property type="entry name" value="Trp_synthase_alpha_AS"/>
</dbReference>
<dbReference type="Pfam" id="PF00290">
    <property type="entry name" value="Trp_syntA"/>
    <property type="match status" value="1"/>
</dbReference>
<dbReference type="GO" id="GO:0004834">
    <property type="term" value="F:tryptophan synthase activity"/>
    <property type="evidence" value="ECO:0007669"/>
    <property type="project" value="UniProtKB-UniRule"/>
</dbReference>
<keyword evidence="5" id="KW-0150">Chloroplast</keyword>
<dbReference type="AlphaFoldDB" id="A0A1C9C7M2"/>
<keyword evidence="10 12" id="KW-0456">Lyase</keyword>
<keyword evidence="7 14" id="KW-0934">Plastid</keyword>
<dbReference type="PANTHER" id="PTHR43406">
    <property type="entry name" value="TRYPTOPHAN SYNTHASE, ALPHA CHAIN"/>
    <property type="match status" value="1"/>
</dbReference>
<dbReference type="InterPro" id="IPR013785">
    <property type="entry name" value="Aldolase_TIM"/>
</dbReference>
<feature type="active site" description="Proton acceptor" evidence="12">
    <location>
        <position position="47"/>
    </location>
</feature>
<dbReference type="InterPro" id="IPR002028">
    <property type="entry name" value="Trp_synthase_suA"/>
</dbReference>
<evidence type="ECO:0000256" key="4">
    <source>
        <dbReference type="ARBA" id="ARBA00011270"/>
    </source>
</evidence>
<evidence type="ECO:0000256" key="6">
    <source>
        <dbReference type="ARBA" id="ARBA00022605"/>
    </source>
</evidence>
<keyword evidence="8 12" id="KW-0822">Tryptophan biosynthesis</keyword>
<evidence type="ECO:0000256" key="13">
    <source>
        <dbReference type="RuleBase" id="RU003662"/>
    </source>
</evidence>
<dbReference type="GeneID" id="29069616"/>
<dbReference type="GO" id="GO:0005829">
    <property type="term" value="C:cytosol"/>
    <property type="evidence" value="ECO:0007669"/>
    <property type="project" value="TreeGrafter"/>
</dbReference>
<dbReference type="UniPathway" id="UPA00035">
    <property type="reaction ID" value="UER00044"/>
</dbReference>
<comment type="similarity">
    <text evidence="12 13">Belongs to the TrpA family.</text>
</comment>
<dbReference type="HAMAP" id="MF_00131">
    <property type="entry name" value="Trp_synth_alpha"/>
    <property type="match status" value="1"/>
</dbReference>
<geneLocation type="plastid" evidence="14"/>
<reference evidence="14" key="1">
    <citation type="journal article" date="2016" name="BMC Biol.">
        <title>Parallel evolution of highly conserved plastid genome architecture in red seaweeds and seed plants.</title>
        <authorList>
            <person name="Lee J."/>
            <person name="Cho C.H."/>
            <person name="Park S.I."/>
            <person name="Choi J.W."/>
            <person name="Song H.S."/>
            <person name="West J.A."/>
            <person name="Bhattacharya D."/>
            <person name="Yoon H.S."/>
        </authorList>
    </citation>
    <scope>NUCLEOTIDE SEQUENCE</scope>
</reference>
<evidence type="ECO:0000256" key="12">
    <source>
        <dbReference type="HAMAP-Rule" id="MF_00131"/>
    </source>
</evidence>
<dbReference type="SUPFAM" id="SSF51366">
    <property type="entry name" value="Ribulose-phoshate binding barrel"/>
    <property type="match status" value="1"/>
</dbReference>
<evidence type="ECO:0000256" key="9">
    <source>
        <dbReference type="ARBA" id="ARBA00023141"/>
    </source>
</evidence>
<dbReference type="CDD" id="cd04724">
    <property type="entry name" value="Tryptophan_synthase_alpha"/>
    <property type="match status" value="1"/>
</dbReference>
<comment type="function">
    <text evidence="1 12">The alpha subunit is responsible for the aldol cleavage of indoleglycerol phosphate to indole and glyceraldehyde 3-phosphate.</text>
</comment>
<feature type="active site" description="Proton acceptor" evidence="12">
    <location>
        <position position="58"/>
    </location>
</feature>
<evidence type="ECO:0000256" key="5">
    <source>
        <dbReference type="ARBA" id="ARBA00022528"/>
    </source>
</evidence>
<dbReference type="RefSeq" id="YP_009293688.1">
    <property type="nucleotide sequence ID" value="NC_031144.1"/>
</dbReference>
<accession>A0A1C9C7M2</accession>
<dbReference type="EMBL" id="KX284709">
    <property type="protein sequence ID" value="AOM64370.1"/>
    <property type="molecule type" value="Genomic_DNA"/>
</dbReference>
<dbReference type="Gene3D" id="3.20.20.70">
    <property type="entry name" value="Aldolase class I"/>
    <property type="match status" value="1"/>
</dbReference>
<dbReference type="GO" id="GO:0009507">
    <property type="term" value="C:chloroplast"/>
    <property type="evidence" value="ECO:0007669"/>
    <property type="project" value="UniProtKB-SubCell"/>
</dbReference>
<sequence length="281" mass="30420">MNAISEILRKKNSTCALIPFITAGYPTISQSIEALRVLDSKGADIIELGVPYSDALADGPIIQESSKIALEQGVYVEQVLKILSIASSSLSAPIVIFTYYNPVLSMGIQKFVQEIAASGAKGLLIPDLPFEETDYVIGLCKSFNIELILFIAPTSSQKRIDSILSKSPGCIYLVSSCGVTGMKKQLDDRIHGLLKSIKAKTGKLVMIGFGISNSDQAYQVSKYDVDGIVIGSAFIKLISSSTKNEMIDSLGEFCNSIRAAISVNYPQGNSNPRYLREREMS</sequence>
<dbReference type="EC" id="4.2.1.20" evidence="12"/>
<dbReference type="FunFam" id="3.20.20.70:FF:000037">
    <property type="entry name" value="Tryptophan synthase alpha chain"/>
    <property type="match status" value="1"/>
</dbReference>
<evidence type="ECO:0000256" key="8">
    <source>
        <dbReference type="ARBA" id="ARBA00022822"/>
    </source>
</evidence>
<evidence type="ECO:0000313" key="14">
    <source>
        <dbReference type="EMBL" id="AOM64370.1"/>
    </source>
</evidence>
<dbReference type="InterPro" id="IPR011060">
    <property type="entry name" value="RibuloseP-bd_barrel"/>
</dbReference>
<keyword evidence="6 12" id="KW-0028">Amino-acid biosynthesis</keyword>
<evidence type="ECO:0000256" key="2">
    <source>
        <dbReference type="ARBA" id="ARBA00004229"/>
    </source>
</evidence>
<evidence type="ECO:0000256" key="11">
    <source>
        <dbReference type="ARBA" id="ARBA00049047"/>
    </source>
</evidence>
<organism evidence="14">
    <name type="scientific">Rhodymenia pseudopalmata</name>
    <name type="common">Red alga</name>
    <dbReference type="NCBI Taxonomy" id="31502"/>
    <lineage>
        <taxon>Eukaryota</taxon>
        <taxon>Rhodophyta</taxon>
        <taxon>Florideophyceae</taxon>
        <taxon>Rhodymeniophycidae</taxon>
        <taxon>Rhodymeniales</taxon>
        <taxon>Rhodymeniaceae</taxon>
        <taxon>Rhodymenia</taxon>
    </lineage>
</organism>
<comment type="subcellular location">
    <subcellularLocation>
        <location evidence="2">Plastid</location>
        <location evidence="2">Chloroplast</location>
    </subcellularLocation>
</comment>
<comment type="catalytic activity">
    <reaction evidence="11 12">
        <text>(1S,2R)-1-C-(indol-3-yl)glycerol 3-phosphate + L-serine = D-glyceraldehyde 3-phosphate + L-tryptophan + H2O</text>
        <dbReference type="Rhea" id="RHEA:10532"/>
        <dbReference type="ChEBI" id="CHEBI:15377"/>
        <dbReference type="ChEBI" id="CHEBI:33384"/>
        <dbReference type="ChEBI" id="CHEBI:57912"/>
        <dbReference type="ChEBI" id="CHEBI:58866"/>
        <dbReference type="ChEBI" id="CHEBI:59776"/>
        <dbReference type="EC" id="4.2.1.20"/>
    </reaction>
</comment>
<dbReference type="PROSITE" id="PS00167">
    <property type="entry name" value="TRP_SYNTHASE_ALPHA"/>
    <property type="match status" value="1"/>
</dbReference>
<gene>
    <name evidence="12 14" type="primary">trpA</name>
    <name evidence="14" type="ORF">Rhodyp_092</name>
</gene>
<comment type="pathway">
    <text evidence="3 12">Amino-acid biosynthesis; L-tryptophan biosynthesis; L-tryptophan from chorismate: step 5/5.</text>
</comment>
<evidence type="ECO:0000256" key="3">
    <source>
        <dbReference type="ARBA" id="ARBA00004733"/>
    </source>
</evidence>
<keyword evidence="9 12" id="KW-0057">Aromatic amino acid biosynthesis</keyword>
<dbReference type="NCBIfam" id="TIGR00262">
    <property type="entry name" value="trpA"/>
    <property type="match status" value="1"/>
</dbReference>
<protein>
    <recommendedName>
        <fullName evidence="12">Tryptophan synthase alpha chain</fullName>
        <ecNumber evidence="12">4.2.1.20</ecNumber>
    </recommendedName>
</protein>
<dbReference type="PANTHER" id="PTHR43406:SF1">
    <property type="entry name" value="TRYPTOPHAN SYNTHASE ALPHA CHAIN, CHLOROPLASTIC"/>
    <property type="match status" value="1"/>
</dbReference>
<evidence type="ECO:0000256" key="7">
    <source>
        <dbReference type="ARBA" id="ARBA00022640"/>
    </source>
</evidence>